<dbReference type="KEGG" id="pswu:SY83_05425"/>
<dbReference type="AlphaFoldDB" id="A0A172TG06"/>
<dbReference type="InterPro" id="IPR015813">
    <property type="entry name" value="Pyrv/PenolPyrv_kinase-like_dom"/>
</dbReference>
<keyword evidence="1" id="KW-0670">Pyruvate</keyword>
<name>A0A172TG06_9BACL</name>
<dbReference type="Gene3D" id="3.20.20.60">
    <property type="entry name" value="Phosphoenolpyruvate-binding domains"/>
    <property type="match status" value="1"/>
</dbReference>
<dbReference type="GO" id="GO:0003824">
    <property type="term" value="F:catalytic activity"/>
    <property type="evidence" value="ECO:0007669"/>
    <property type="project" value="InterPro"/>
</dbReference>
<dbReference type="CDD" id="cd00377">
    <property type="entry name" value="ICL_PEPM"/>
    <property type="match status" value="1"/>
</dbReference>
<dbReference type="STRING" id="1178515.SY83_05425"/>
<dbReference type="PATRIC" id="fig|1178515.4.peg.1101"/>
<dbReference type="InterPro" id="IPR040442">
    <property type="entry name" value="Pyrv_kinase-like_dom_sf"/>
</dbReference>
<dbReference type="EMBL" id="CP011388">
    <property type="protein sequence ID" value="ANE45834.1"/>
    <property type="molecule type" value="Genomic_DNA"/>
</dbReference>
<dbReference type="SUPFAM" id="SSF51621">
    <property type="entry name" value="Phosphoenolpyruvate/pyruvate domain"/>
    <property type="match status" value="1"/>
</dbReference>
<dbReference type="RefSeq" id="WP_068604970.1">
    <property type="nucleotide sequence ID" value="NZ_CP011388.1"/>
</dbReference>
<protein>
    <submittedName>
        <fullName evidence="1">Carboxyphosphonoenolpyruvate phosphonomutase</fullName>
    </submittedName>
</protein>
<reference evidence="1 2" key="1">
    <citation type="submission" date="2015-01" db="EMBL/GenBank/DDBJ databases">
        <title>Paenibacillus swuensis/DY6/whole genome sequencing.</title>
        <authorList>
            <person name="Kim M.K."/>
            <person name="Srinivasan S."/>
            <person name="Lee J.-J."/>
        </authorList>
    </citation>
    <scope>NUCLEOTIDE SEQUENCE [LARGE SCALE GENOMIC DNA]</scope>
    <source>
        <strain evidence="1 2">DY6</strain>
    </source>
</reference>
<gene>
    <name evidence="1" type="ORF">SY83_05425</name>
</gene>
<dbReference type="PANTHER" id="PTHR42905:SF16">
    <property type="entry name" value="CARBOXYPHOSPHONOENOLPYRUVATE PHOSPHONOMUTASE-LIKE PROTEIN (AFU_ORTHOLOGUE AFUA_5G07230)"/>
    <property type="match status" value="1"/>
</dbReference>
<organism evidence="1 2">
    <name type="scientific">Paenibacillus swuensis</name>
    <dbReference type="NCBI Taxonomy" id="1178515"/>
    <lineage>
        <taxon>Bacteria</taxon>
        <taxon>Bacillati</taxon>
        <taxon>Bacillota</taxon>
        <taxon>Bacilli</taxon>
        <taxon>Bacillales</taxon>
        <taxon>Paenibacillaceae</taxon>
        <taxon>Paenibacillus</taxon>
    </lineage>
</organism>
<sequence length="256" mass="27618">MNKYEHFKALHQGEEALFLGGAWDLDSAIALEQAGFAAIGTTSWGMAATLGLADGEQMSLEHNLATVMLIVKHVNIPVSADMEAGYAEDPKTIITNVLRMAETGVAGINLEDSLKGQGGMRDVAKHSQLLTDIRTALDANGFGGLFLNARTDTYFMSEQPLHDTISRGKAYADSGADGLFVPGIQEMEEIRAVASAIGIPLNVLSLPHVTDVRKLQECGVRRFSFGNALYDDRRAALMARAKELAGMRNTAMLYSK</sequence>
<evidence type="ECO:0000313" key="2">
    <source>
        <dbReference type="Proteomes" id="UP000076927"/>
    </source>
</evidence>
<accession>A0A172TG06</accession>
<evidence type="ECO:0000313" key="1">
    <source>
        <dbReference type="EMBL" id="ANE45834.1"/>
    </source>
</evidence>
<dbReference type="PANTHER" id="PTHR42905">
    <property type="entry name" value="PHOSPHOENOLPYRUVATE CARBOXYLASE"/>
    <property type="match status" value="1"/>
</dbReference>
<dbReference type="Proteomes" id="UP000076927">
    <property type="component" value="Chromosome"/>
</dbReference>
<proteinExistence type="predicted"/>
<dbReference type="InterPro" id="IPR039556">
    <property type="entry name" value="ICL/PEPM"/>
</dbReference>
<dbReference type="OrthoDB" id="9780430at2"/>
<keyword evidence="2" id="KW-1185">Reference proteome</keyword>
<dbReference type="Pfam" id="PF13714">
    <property type="entry name" value="PEP_mutase"/>
    <property type="match status" value="1"/>
</dbReference>